<keyword evidence="1" id="KW-1133">Transmembrane helix</keyword>
<comment type="caution">
    <text evidence="2">The sequence shown here is derived from an EMBL/GenBank/DDBJ whole genome shotgun (WGS) entry which is preliminary data.</text>
</comment>
<feature type="transmembrane region" description="Helical" evidence="1">
    <location>
        <begin position="72"/>
        <end position="92"/>
    </location>
</feature>
<dbReference type="EMBL" id="JANVFT010000035">
    <property type="protein sequence ID" value="KAJ4493403.1"/>
    <property type="molecule type" value="Genomic_DNA"/>
</dbReference>
<gene>
    <name evidence="2" type="ORF">C8R41DRAFT_830998</name>
</gene>
<organism evidence="2 3">
    <name type="scientific">Lentinula lateritia</name>
    <dbReference type="NCBI Taxonomy" id="40482"/>
    <lineage>
        <taxon>Eukaryota</taxon>
        <taxon>Fungi</taxon>
        <taxon>Dikarya</taxon>
        <taxon>Basidiomycota</taxon>
        <taxon>Agaricomycotina</taxon>
        <taxon>Agaricomycetes</taxon>
        <taxon>Agaricomycetidae</taxon>
        <taxon>Agaricales</taxon>
        <taxon>Marasmiineae</taxon>
        <taxon>Omphalotaceae</taxon>
        <taxon>Lentinula</taxon>
    </lineage>
</organism>
<reference evidence="2" key="1">
    <citation type="submission" date="2022-08" db="EMBL/GenBank/DDBJ databases">
        <title>A Global Phylogenomic Analysis of the Shiitake Genus Lentinula.</title>
        <authorList>
            <consortium name="DOE Joint Genome Institute"/>
            <person name="Sierra-Patev S."/>
            <person name="Min B."/>
            <person name="Naranjo-Ortiz M."/>
            <person name="Looney B."/>
            <person name="Konkel Z."/>
            <person name="Slot J.C."/>
            <person name="Sakamoto Y."/>
            <person name="Steenwyk J.L."/>
            <person name="Rokas A."/>
            <person name="Carro J."/>
            <person name="Camarero S."/>
            <person name="Ferreira P."/>
            <person name="Molpeceres G."/>
            <person name="Ruiz-Duenas F.J."/>
            <person name="Serrano A."/>
            <person name="Henrissat B."/>
            <person name="Drula E."/>
            <person name="Hughes K.W."/>
            <person name="Mata J.L."/>
            <person name="Ishikawa N.K."/>
            <person name="Vargas-Isla R."/>
            <person name="Ushijima S."/>
            <person name="Smith C.A."/>
            <person name="Ahrendt S."/>
            <person name="Andreopoulos W."/>
            <person name="He G."/>
            <person name="Labutti K."/>
            <person name="Lipzen A."/>
            <person name="Ng V."/>
            <person name="Riley R."/>
            <person name="Sandor L."/>
            <person name="Barry K."/>
            <person name="Martinez A.T."/>
            <person name="Xiao Y."/>
            <person name="Gibbons J.G."/>
            <person name="Terashima K."/>
            <person name="Grigoriev I.V."/>
            <person name="Hibbett D.S."/>
        </authorList>
    </citation>
    <scope>NUCLEOTIDE SEQUENCE</scope>
    <source>
        <strain evidence="2">RHP3577 ss4</strain>
    </source>
</reference>
<name>A0ABQ8VI09_9AGAR</name>
<keyword evidence="3" id="KW-1185">Reference proteome</keyword>
<sequence length="141" mass="16597">MQPLWCFDLYRNIKLLIKLLVSAKSLVWVTCLSRDSIFDLHKWHLCLIAQRWVCTTESFRRVVHSGRVNVDWIYTGMLEIGVVVSSILFGILTMQIYFYHKNFSEDPPWIKLGLVDGIWFIELIHTVCIAHEVYEPITQIL</sequence>
<evidence type="ECO:0000256" key="1">
    <source>
        <dbReference type="SAM" id="Phobius"/>
    </source>
</evidence>
<evidence type="ECO:0000313" key="2">
    <source>
        <dbReference type="EMBL" id="KAJ4493403.1"/>
    </source>
</evidence>
<keyword evidence="1" id="KW-0812">Transmembrane</keyword>
<evidence type="ECO:0000313" key="3">
    <source>
        <dbReference type="Proteomes" id="UP001150217"/>
    </source>
</evidence>
<accession>A0ABQ8VI09</accession>
<keyword evidence="1" id="KW-0472">Membrane</keyword>
<protein>
    <submittedName>
        <fullName evidence="2">Uncharacterized protein</fullName>
    </submittedName>
</protein>
<dbReference type="Proteomes" id="UP001150217">
    <property type="component" value="Unassembled WGS sequence"/>
</dbReference>
<proteinExistence type="predicted"/>